<accession>A0ABP7V754</accession>
<comment type="caution">
    <text evidence="2">The sequence shown here is derived from an EMBL/GenBank/DDBJ whole genome shotgun (WGS) entry which is preliminary data.</text>
</comment>
<feature type="transmembrane region" description="Helical" evidence="1">
    <location>
        <begin position="78"/>
        <end position="95"/>
    </location>
</feature>
<dbReference type="EMBL" id="BAABCT010000001">
    <property type="protein sequence ID" value="GAA4060759.1"/>
    <property type="molecule type" value="Genomic_DNA"/>
</dbReference>
<feature type="transmembrane region" description="Helical" evidence="1">
    <location>
        <begin position="7"/>
        <end position="25"/>
    </location>
</feature>
<organism evidence="2 3">
    <name type="scientific">Flavobacterium cheonanense</name>
    <dbReference type="NCBI Taxonomy" id="706183"/>
    <lineage>
        <taxon>Bacteria</taxon>
        <taxon>Pseudomonadati</taxon>
        <taxon>Bacteroidota</taxon>
        <taxon>Flavobacteriia</taxon>
        <taxon>Flavobacteriales</taxon>
        <taxon>Flavobacteriaceae</taxon>
        <taxon>Flavobacterium</taxon>
    </lineage>
</organism>
<feature type="transmembrane region" description="Helical" evidence="1">
    <location>
        <begin position="168"/>
        <end position="187"/>
    </location>
</feature>
<keyword evidence="1" id="KW-1133">Transmembrane helix</keyword>
<dbReference type="Proteomes" id="UP001500367">
    <property type="component" value="Unassembled WGS sequence"/>
</dbReference>
<protein>
    <recommendedName>
        <fullName evidence="4">YhhN-like protein</fullName>
    </recommendedName>
</protein>
<gene>
    <name evidence="2" type="ORF">GCM10022389_01360</name>
</gene>
<proteinExistence type="predicted"/>
<evidence type="ECO:0008006" key="4">
    <source>
        <dbReference type="Google" id="ProtNLM"/>
    </source>
</evidence>
<evidence type="ECO:0000256" key="1">
    <source>
        <dbReference type="SAM" id="Phobius"/>
    </source>
</evidence>
<evidence type="ECO:0000313" key="3">
    <source>
        <dbReference type="Proteomes" id="UP001500367"/>
    </source>
</evidence>
<feature type="transmembrane region" description="Helical" evidence="1">
    <location>
        <begin position="137"/>
        <end position="156"/>
    </location>
</feature>
<name>A0ABP7V754_9FLAO</name>
<feature type="transmembrane region" description="Helical" evidence="1">
    <location>
        <begin position="193"/>
        <end position="212"/>
    </location>
</feature>
<sequence>MKIDRIALIGYLILCVVAIFANFFELYGLKLFSKSMLIPVLFFYYIGNVKKVDFLSCTYLFFNFIGDSIGIFDFKDEIQYLIIPFFICNILLIFIMLKRIEKFRPTVFNLISMLIVSLFLGYLWHTVVDIFKFSEGLQVKIAIYGIALFLISFLASYKIINKVTTSNLYLLLCAFCVLISDVFYILYNFQAKLLIFDSIHFSCQIFSYLFFVNSIINREKLSYIINDNSHN</sequence>
<keyword evidence="3" id="KW-1185">Reference proteome</keyword>
<evidence type="ECO:0000313" key="2">
    <source>
        <dbReference type="EMBL" id="GAA4060759.1"/>
    </source>
</evidence>
<feature type="transmembrane region" description="Helical" evidence="1">
    <location>
        <begin position="107"/>
        <end position="125"/>
    </location>
</feature>
<keyword evidence="1" id="KW-0472">Membrane</keyword>
<reference evidence="3" key="1">
    <citation type="journal article" date="2019" name="Int. J. Syst. Evol. Microbiol.">
        <title>The Global Catalogue of Microorganisms (GCM) 10K type strain sequencing project: providing services to taxonomists for standard genome sequencing and annotation.</title>
        <authorList>
            <consortium name="The Broad Institute Genomics Platform"/>
            <consortium name="The Broad Institute Genome Sequencing Center for Infectious Disease"/>
            <person name="Wu L."/>
            <person name="Ma J."/>
        </authorList>
    </citation>
    <scope>NUCLEOTIDE SEQUENCE [LARGE SCALE GENOMIC DNA]</scope>
    <source>
        <strain evidence="3">JCM 17069</strain>
    </source>
</reference>
<keyword evidence="1" id="KW-0812">Transmembrane</keyword>